<dbReference type="InterPro" id="IPR005467">
    <property type="entry name" value="His_kinase_dom"/>
</dbReference>
<accession>A0A9X2KZ82</accession>
<dbReference type="InterPro" id="IPR035965">
    <property type="entry name" value="PAS-like_dom_sf"/>
</dbReference>
<evidence type="ECO:0000256" key="2">
    <source>
        <dbReference type="ARBA" id="ARBA00012438"/>
    </source>
</evidence>
<dbReference type="Gene3D" id="3.30.565.10">
    <property type="entry name" value="Histidine kinase-like ATPase, C-terminal domain"/>
    <property type="match status" value="1"/>
</dbReference>
<dbReference type="InterPro" id="IPR036890">
    <property type="entry name" value="HATPase_C_sf"/>
</dbReference>
<dbReference type="InterPro" id="IPR003661">
    <property type="entry name" value="HisK_dim/P_dom"/>
</dbReference>
<dbReference type="GO" id="GO:0005524">
    <property type="term" value="F:ATP binding"/>
    <property type="evidence" value="ECO:0007669"/>
    <property type="project" value="UniProtKB-KW"/>
</dbReference>
<keyword evidence="3" id="KW-0597">Phosphoprotein</keyword>
<dbReference type="Pfam" id="PF02518">
    <property type="entry name" value="HATPase_c"/>
    <property type="match status" value="1"/>
</dbReference>
<sequence>MIQKSVIENASELKQFILLIDVVGMHLEYANPGLISFAGIQLEAGSDIFDQIIHPDDLNPFLAQLRCLKDSEEKRTAQLNLRIKSSEGSYKEFSIKNRRYRHNLNNKSNLVICLAEPVNSQHDIENEDPSLKEAHDLPANPYFDFLQQMNEAYCSIEIIFDNSGKPVDFLFLESNQSFEQQTNFKDVEGMTMKELSPNLEDHWFQIYGKVAITGKPAKFQHFTETNGEKWFDVSALKTGSTSSRRLMVFFREITHIKHAEEEILRTREMLRNEIEQGERELRESNQLLQSVFDTTDLGIAVLQRLVNKQGKVTDFRFLRINKILRRMYGEVDPVGKRYREVTRYGEELKIFEALTAVAETGKSIDTDIFYNKADFNNWFRLKAKREKDLIIVTVEDITQKKIEAKQLEDSLNFRKQLVSASAETILIANLNTFSVRYINRDIFPEGGITRERVEGMPLQEILPYIHPRDREKIIYLHKQLLKSREDEIAEIELRLKLNGVVWEWFNVRGKVFHRKNDHWVDEYVLLVKNINKQKDTQHELLKAKKLSIEGEIARTFAHELRNPLASIMVATDVLEKQFNLGGYYPGPQKYLDILNRSTHTLNKLISHLLNSSNYSPAVLDKVNLSEIVEEAISRASDRIYLAGIQLNKNYNDTYPVLADKEKLIIALLNIIVNASEATKPDEGIIDIEIKEVNTEFILSIKDNGHGMDKAQQEKLFDAFYTSKEEGVGIGLNSVKNILEEHDAKIDVISEPGVGTCFNISFTRAEKS</sequence>
<evidence type="ECO:0000256" key="8">
    <source>
        <dbReference type="ARBA" id="ARBA00023012"/>
    </source>
</evidence>
<keyword evidence="13" id="KW-1185">Reference proteome</keyword>
<dbReference type="InterPro" id="IPR004358">
    <property type="entry name" value="Sig_transdc_His_kin-like_C"/>
</dbReference>
<keyword evidence="4" id="KW-0808">Transferase</keyword>
<dbReference type="SMART" id="SM00388">
    <property type="entry name" value="HisKA"/>
    <property type="match status" value="1"/>
</dbReference>
<reference evidence="12" key="1">
    <citation type="submission" date="2022-07" db="EMBL/GenBank/DDBJ databases">
        <title>Gramela sediminis sp. nov., isolated from deep-sea sediment of the Indian Ocean.</title>
        <authorList>
            <person name="Shi H."/>
        </authorList>
    </citation>
    <scope>NUCLEOTIDE SEQUENCE</scope>
    <source>
        <strain evidence="12">GC03-9</strain>
    </source>
</reference>
<keyword evidence="9" id="KW-0175">Coiled coil</keyword>
<feature type="domain" description="Histidine kinase" evidence="10">
    <location>
        <begin position="555"/>
        <end position="765"/>
    </location>
</feature>
<dbReference type="InterPro" id="IPR000014">
    <property type="entry name" value="PAS"/>
</dbReference>
<organism evidence="12 13">
    <name type="scientific">Christiangramia oceanisediminis</name>
    <dbReference type="NCBI Taxonomy" id="2920386"/>
    <lineage>
        <taxon>Bacteria</taxon>
        <taxon>Pseudomonadati</taxon>
        <taxon>Bacteroidota</taxon>
        <taxon>Flavobacteriia</taxon>
        <taxon>Flavobacteriales</taxon>
        <taxon>Flavobacteriaceae</taxon>
        <taxon>Christiangramia</taxon>
    </lineage>
</organism>
<dbReference type="Pfam" id="PF00512">
    <property type="entry name" value="HisKA"/>
    <property type="match status" value="1"/>
</dbReference>
<dbReference type="SUPFAM" id="SSF55785">
    <property type="entry name" value="PYP-like sensor domain (PAS domain)"/>
    <property type="match status" value="2"/>
</dbReference>
<dbReference type="PANTHER" id="PTHR43065:SF10">
    <property type="entry name" value="PEROXIDE STRESS-ACTIVATED HISTIDINE KINASE MAK3"/>
    <property type="match status" value="1"/>
</dbReference>
<dbReference type="EMBL" id="JANCNS010000003">
    <property type="protein sequence ID" value="MCP9200866.1"/>
    <property type="molecule type" value="Genomic_DNA"/>
</dbReference>
<evidence type="ECO:0000256" key="9">
    <source>
        <dbReference type="SAM" id="Coils"/>
    </source>
</evidence>
<evidence type="ECO:0000256" key="6">
    <source>
        <dbReference type="ARBA" id="ARBA00022777"/>
    </source>
</evidence>
<dbReference type="EC" id="2.7.13.3" evidence="2"/>
<evidence type="ECO:0000259" key="11">
    <source>
        <dbReference type="PROSITE" id="PS50112"/>
    </source>
</evidence>
<dbReference type="SMART" id="SM00387">
    <property type="entry name" value="HATPase_c"/>
    <property type="match status" value="1"/>
</dbReference>
<dbReference type="RefSeq" id="WP_241552537.1">
    <property type="nucleotide sequence ID" value="NZ_JANCNS010000003.1"/>
</dbReference>
<gene>
    <name evidence="12" type="ORF">MKO06_13175</name>
</gene>
<dbReference type="Gene3D" id="1.10.287.130">
    <property type="match status" value="1"/>
</dbReference>
<name>A0A9X2KZ82_9FLAO</name>
<comment type="caution">
    <text evidence="12">The sequence shown here is derived from an EMBL/GenBank/DDBJ whole genome shotgun (WGS) entry which is preliminary data.</text>
</comment>
<dbReference type="Gene3D" id="3.30.450.20">
    <property type="entry name" value="PAS domain"/>
    <property type="match status" value="4"/>
</dbReference>
<evidence type="ECO:0000313" key="12">
    <source>
        <dbReference type="EMBL" id="MCP9200866.1"/>
    </source>
</evidence>
<evidence type="ECO:0000256" key="1">
    <source>
        <dbReference type="ARBA" id="ARBA00000085"/>
    </source>
</evidence>
<proteinExistence type="predicted"/>
<keyword evidence="6" id="KW-0418">Kinase</keyword>
<dbReference type="CDD" id="cd00082">
    <property type="entry name" value="HisKA"/>
    <property type="match status" value="1"/>
</dbReference>
<dbReference type="SUPFAM" id="SSF47384">
    <property type="entry name" value="Homodimeric domain of signal transducing histidine kinase"/>
    <property type="match status" value="1"/>
</dbReference>
<keyword evidence="5" id="KW-0547">Nucleotide-binding</keyword>
<feature type="coiled-coil region" evidence="9">
    <location>
        <begin position="256"/>
        <end position="287"/>
    </location>
</feature>
<evidence type="ECO:0000256" key="5">
    <source>
        <dbReference type="ARBA" id="ARBA00022741"/>
    </source>
</evidence>
<dbReference type="AlphaFoldDB" id="A0A9X2KZ82"/>
<dbReference type="PRINTS" id="PR00344">
    <property type="entry name" value="BCTRLSENSOR"/>
</dbReference>
<dbReference type="PROSITE" id="PS50109">
    <property type="entry name" value="HIS_KIN"/>
    <property type="match status" value="1"/>
</dbReference>
<feature type="domain" description="PAS" evidence="11">
    <location>
        <begin position="410"/>
        <end position="484"/>
    </location>
</feature>
<dbReference type="Proteomes" id="UP001155280">
    <property type="component" value="Unassembled WGS sequence"/>
</dbReference>
<evidence type="ECO:0000256" key="7">
    <source>
        <dbReference type="ARBA" id="ARBA00022840"/>
    </source>
</evidence>
<protein>
    <recommendedName>
        <fullName evidence="2">histidine kinase</fullName>
        <ecNumber evidence="2">2.7.13.3</ecNumber>
    </recommendedName>
</protein>
<dbReference type="CDD" id="cd00130">
    <property type="entry name" value="PAS"/>
    <property type="match status" value="2"/>
</dbReference>
<keyword evidence="7 12" id="KW-0067">ATP-binding</keyword>
<dbReference type="SUPFAM" id="SSF55874">
    <property type="entry name" value="ATPase domain of HSP90 chaperone/DNA topoisomerase II/histidine kinase"/>
    <property type="match status" value="1"/>
</dbReference>
<dbReference type="InterPro" id="IPR003594">
    <property type="entry name" value="HATPase_dom"/>
</dbReference>
<dbReference type="GO" id="GO:0000155">
    <property type="term" value="F:phosphorelay sensor kinase activity"/>
    <property type="evidence" value="ECO:0007669"/>
    <property type="project" value="InterPro"/>
</dbReference>
<dbReference type="InterPro" id="IPR036097">
    <property type="entry name" value="HisK_dim/P_sf"/>
</dbReference>
<evidence type="ECO:0000256" key="3">
    <source>
        <dbReference type="ARBA" id="ARBA00022553"/>
    </source>
</evidence>
<evidence type="ECO:0000259" key="10">
    <source>
        <dbReference type="PROSITE" id="PS50109"/>
    </source>
</evidence>
<dbReference type="PANTHER" id="PTHR43065">
    <property type="entry name" value="SENSOR HISTIDINE KINASE"/>
    <property type="match status" value="1"/>
</dbReference>
<comment type="catalytic activity">
    <reaction evidence="1">
        <text>ATP + protein L-histidine = ADP + protein N-phospho-L-histidine.</text>
        <dbReference type="EC" id="2.7.13.3"/>
    </reaction>
</comment>
<keyword evidence="8" id="KW-0902">Two-component regulatory system</keyword>
<evidence type="ECO:0000313" key="13">
    <source>
        <dbReference type="Proteomes" id="UP001155280"/>
    </source>
</evidence>
<evidence type="ECO:0000256" key="4">
    <source>
        <dbReference type="ARBA" id="ARBA00022679"/>
    </source>
</evidence>
<dbReference type="PROSITE" id="PS50112">
    <property type="entry name" value="PAS"/>
    <property type="match status" value="1"/>
</dbReference>